<comment type="caution">
    <text evidence="13">The sequence shown here is derived from an EMBL/GenBank/DDBJ whole genome shotgun (WGS) entry which is preliminary data.</text>
</comment>
<evidence type="ECO:0000256" key="2">
    <source>
        <dbReference type="ARBA" id="ARBA00010617"/>
    </source>
</evidence>
<dbReference type="Gene3D" id="1.10.630.10">
    <property type="entry name" value="Cytochrome P450"/>
    <property type="match status" value="1"/>
</dbReference>
<proteinExistence type="inferred from homology"/>
<dbReference type="GO" id="GO:0004497">
    <property type="term" value="F:monooxygenase activity"/>
    <property type="evidence" value="ECO:0007669"/>
    <property type="project" value="UniProtKB-KW"/>
</dbReference>
<dbReference type="AlphaFoldDB" id="A0AAD8WTU4"/>
<dbReference type="InterPro" id="IPR017972">
    <property type="entry name" value="Cyt_P450_CS"/>
</dbReference>
<evidence type="ECO:0000256" key="10">
    <source>
        <dbReference type="PIRSR" id="PIRSR602401-1"/>
    </source>
</evidence>
<comment type="cofactor">
    <cofactor evidence="1 10">
        <name>heme</name>
        <dbReference type="ChEBI" id="CHEBI:30413"/>
    </cofactor>
</comment>
<keyword evidence="5 10" id="KW-0479">Metal-binding</keyword>
<comment type="similarity">
    <text evidence="2 11">Belongs to the cytochrome P450 family.</text>
</comment>
<dbReference type="PANTHER" id="PTHR47955:SF19">
    <property type="entry name" value="CYTOCHROME P450 71A9-LIKE ISOFORM X1"/>
    <property type="match status" value="1"/>
</dbReference>
<protein>
    <submittedName>
        <fullName evidence="13">Uncharacterized protein</fullName>
    </submittedName>
</protein>
<dbReference type="FunFam" id="1.10.630.10:FF:000043">
    <property type="entry name" value="Cytochrome P450 99A2"/>
    <property type="match status" value="1"/>
</dbReference>
<name>A0AAD8WTU4_LOLMU</name>
<keyword evidence="8 10" id="KW-0408">Iron</keyword>
<evidence type="ECO:0000256" key="7">
    <source>
        <dbReference type="ARBA" id="ARBA00023002"/>
    </source>
</evidence>
<keyword evidence="6" id="KW-0472">Membrane</keyword>
<evidence type="ECO:0000256" key="9">
    <source>
        <dbReference type="ARBA" id="ARBA00023033"/>
    </source>
</evidence>
<dbReference type="GO" id="GO:0005506">
    <property type="term" value="F:iron ion binding"/>
    <property type="evidence" value="ECO:0007669"/>
    <property type="project" value="InterPro"/>
</dbReference>
<keyword evidence="4" id="KW-0812">Transmembrane</keyword>
<dbReference type="InterPro" id="IPR036396">
    <property type="entry name" value="Cyt_P450_sf"/>
</dbReference>
<dbReference type="PROSITE" id="PS00086">
    <property type="entry name" value="CYTOCHROME_P450"/>
    <property type="match status" value="1"/>
</dbReference>
<sequence length="509" mass="56703">MEGCLSLCLIVLSTLLALRFIKLSTHKSKLAKKLPPGPWTLPIIGSLHHLVSALPHRRMADLSRRHGPLMHLKLGEIHTVVVSSAEVAEVVLKTNDLVFASRPRSVMLDIASNGGKGMAFAPYGERWRQMRKLCIVELLSSKQVKRMDGIRAEEVGRLIGSIAASAGATINVSEKVAALTHDLVSLAVFGHKFAQQEEYLREFDQMMTLLGGSSGLVDLFPSSRLVRWISNGERHMGASCVRIQRIISDIVEGRKAARAARDGDFSTGGEDLLDVLIRLQEEDSLPLAITTETIGAILFDMFGAAMGTTTTALEWAMSELIRHPEAMAKAQQEVRALLGEDKLVITNGDLTEAHYMRMVIKEVLRLHPPAPLLLRTTMEDCKIMGYDILQGTNVAINIFTISRDSKYWRNPEEFKPERFENKNVNYNGTYFEFIPFGAGRRQCPGIQFSSSVVEITLANFLYHFDWKLPDGASLALFDMSEKFRMALSRRYPLQLTAVPHGWLKAISSN</sequence>
<evidence type="ECO:0000256" key="6">
    <source>
        <dbReference type="ARBA" id="ARBA00022989"/>
    </source>
</evidence>
<keyword evidence="14" id="KW-1185">Reference proteome</keyword>
<dbReference type="GO" id="GO:0020037">
    <property type="term" value="F:heme binding"/>
    <property type="evidence" value="ECO:0007669"/>
    <property type="project" value="InterPro"/>
</dbReference>
<keyword evidence="12" id="KW-0732">Signal</keyword>
<evidence type="ECO:0000256" key="8">
    <source>
        <dbReference type="ARBA" id="ARBA00023004"/>
    </source>
</evidence>
<keyword evidence="7 11" id="KW-0560">Oxidoreductase</keyword>
<dbReference type="PRINTS" id="PR00463">
    <property type="entry name" value="EP450I"/>
</dbReference>
<keyword evidence="6" id="KW-1133">Transmembrane helix</keyword>
<dbReference type="SUPFAM" id="SSF48264">
    <property type="entry name" value="Cytochrome P450"/>
    <property type="match status" value="1"/>
</dbReference>
<dbReference type="EMBL" id="JAUUTY010000002">
    <property type="protein sequence ID" value="KAK1678541.1"/>
    <property type="molecule type" value="Genomic_DNA"/>
</dbReference>
<dbReference type="InterPro" id="IPR002401">
    <property type="entry name" value="Cyt_P450_E_grp-I"/>
</dbReference>
<evidence type="ECO:0000256" key="11">
    <source>
        <dbReference type="RuleBase" id="RU000461"/>
    </source>
</evidence>
<keyword evidence="3 10" id="KW-0349">Heme</keyword>
<evidence type="ECO:0000256" key="3">
    <source>
        <dbReference type="ARBA" id="ARBA00022617"/>
    </source>
</evidence>
<organism evidence="13 14">
    <name type="scientific">Lolium multiflorum</name>
    <name type="common">Italian ryegrass</name>
    <name type="synonym">Lolium perenne subsp. multiflorum</name>
    <dbReference type="NCBI Taxonomy" id="4521"/>
    <lineage>
        <taxon>Eukaryota</taxon>
        <taxon>Viridiplantae</taxon>
        <taxon>Streptophyta</taxon>
        <taxon>Embryophyta</taxon>
        <taxon>Tracheophyta</taxon>
        <taxon>Spermatophyta</taxon>
        <taxon>Magnoliopsida</taxon>
        <taxon>Liliopsida</taxon>
        <taxon>Poales</taxon>
        <taxon>Poaceae</taxon>
        <taxon>BOP clade</taxon>
        <taxon>Pooideae</taxon>
        <taxon>Poodae</taxon>
        <taxon>Poeae</taxon>
        <taxon>Poeae Chloroplast Group 2 (Poeae type)</taxon>
        <taxon>Loliodinae</taxon>
        <taxon>Loliinae</taxon>
        <taxon>Lolium</taxon>
    </lineage>
</organism>
<dbReference type="PRINTS" id="PR00385">
    <property type="entry name" value="P450"/>
</dbReference>
<feature type="signal peptide" evidence="12">
    <location>
        <begin position="1"/>
        <end position="17"/>
    </location>
</feature>
<feature type="binding site" description="axial binding residue" evidence="10">
    <location>
        <position position="443"/>
    </location>
    <ligand>
        <name>heme</name>
        <dbReference type="ChEBI" id="CHEBI:30413"/>
    </ligand>
    <ligandPart>
        <name>Fe</name>
        <dbReference type="ChEBI" id="CHEBI:18248"/>
    </ligandPart>
</feature>
<evidence type="ECO:0000256" key="12">
    <source>
        <dbReference type="SAM" id="SignalP"/>
    </source>
</evidence>
<reference evidence="13" key="1">
    <citation type="submission" date="2023-07" db="EMBL/GenBank/DDBJ databases">
        <title>A chromosome-level genome assembly of Lolium multiflorum.</title>
        <authorList>
            <person name="Chen Y."/>
            <person name="Copetti D."/>
            <person name="Kolliker R."/>
            <person name="Studer B."/>
        </authorList>
    </citation>
    <scope>NUCLEOTIDE SEQUENCE</scope>
    <source>
        <strain evidence="13">02402/16</strain>
        <tissue evidence="13">Leaf</tissue>
    </source>
</reference>
<keyword evidence="9 11" id="KW-0503">Monooxygenase</keyword>
<dbReference type="InterPro" id="IPR001128">
    <property type="entry name" value="Cyt_P450"/>
</dbReference>
<dbReference type="GO" id="GO:0016705">
    <property type="term" value="F:oxidoreductase activity, acting on paired donors, with incorporation or reduction of molecular oxygen"/>
    <property type="evidence" value="ECO:0007669"/>
    <property type="project" value="InterPro"/>
</dbReference>
<evidence type="ECO:0000256" key="1">
    <source>
        <dbReference type="ARBA" id="ARBA00001971"/>
    </source>
</evidence>
<evidence type="ECO:0000313" key="14">
    <source>
        <dbReference type="Proteomes" id="UP001231189"/>
    </source>
</evidence>
<dbReference type="Proteomes" id="UP001231189">
    <property type="component" value="Unassembled WGS sequence"/>
</dbReference>
<dbReference type="CDD" id="cd11072">
    <property type="entry name" value="CYP71-like"/>
    <property type="match status" value="1"/>
</dbReference>
<feature type="chain" id="PRO_5041929163" evidence="12">
    <location>
        <begin position="18"/>
        <end position="509"/>
    </location>
</feature>
<gene>
    <name evidence="13" type="ORF">QYE76_039389</name>
</gene>
<dbReference type="PANTHER" id="PTHR47955">
    <property type="entry name" value="CYTOCHROME P450 FAMILY 71 PROTEIN"/>
    <property type="match status" value="1"/>
</dbReference>
<evidence type="ECO:0000256" key="5">
    <source>
        <dbReference type="ARBA" id="ARBA00022723"/>
    </source>
</evidence>
<evidence type="ECO:0000256" key="4">
    <source>
        <dbReference type="ARBA" id="ARBA00022692"/>
    </source>
</evidence>
<evidence type="ECO:0000313" key="13">
    <source>
        <dbReference type="EMBL" id="KAK1678541.1"/>
    </source>
</evidence>
<dbReference type="Pfam" id="PF00067">
    <property type="entry name" value="p450"/>
    <property type="match status" value="1"/>
</dbReference>
<accession>A0AAD8WTU4</accession>